<dbReference type="KEGG" id="lmoi:VV02_14325"/>
<dbReference type="InterPro" id="IPR005835">
    <property type="entry name" value="NTP_transferase_dom"/>
</dbReference>
<dbReference type="EMBL" id="CP011112">
    <property type="protein sequence ID" value="AKU16771.1"/>
    <property type="molecule type" value="Genomic_DNA"/>
</dbReference>
<dbReference type="Gene3D" id="2.160.10.10">
    <property type="entry name" value="Hexapeptide repeat proteins"/>
    <property type="match status" value="1"/>
</dbReference>
<evidence type="ECO:0000313" key="3">
    <source>
        <dbReference type="Proteomes" id="UP000066480"/>
    </source>
</evidence>
<dbReference type="Pfam" id="PF00483">
    <property type="entry name" value="NTP_transferase"/>
    <property type="match status" value="1"/>
</dbReference>
<dbReference type="SUPFAM" id="SSF51161">
    <property type="entry name" value="Trimeric LpxA-like enzymes"/>
    <property type="match status" value="1"/>
</dbReference>
<evidence type="ECO:0000313" key="2">
    <source>
        <dbReference type="EMBL" id="AKU16771.1"/>
    </source>
</evidence>
<dbReference type="Proteomes" id="UP000066480">
    <property type="component" value="Chromosome"/>
</dbReference>
<sequence>MQSQEVSVAVGIVLAGGYGTRMLPLTEHRPKHLLPVGPDPIVVHQLRRLAGAGIADVVLATGFCADQFEPALGDGSRWGVRLRYAPEPEPLGTAGALRHAYDAVADLPEADTLVVLNGDLLSGHDLRAQVSAYESSGAEVSIHVRQVADPRAYGSVVLGVAGRVQAFVEKSPNPPSDLINAGTYVVSRSVAASIPSGRKASWEHEVVPGLIERGTPVVGFREEAYFRDIGSPSALVAASVDAVLGDLPGAAGAGGRAWIAATADVDPTARVDAGSAVHDGAVIGPRAQVSGSIVMAGGVVGGGAVVRGSVLAPMSVVGAGARLVDEALADGEVRSATRPTV</sequence>
<reference evidence="2 3" key="1">
    <citation type="submission" date="2015-03" db="EMBL/GenBank/DDBJ databases">
        <title>Luteipulveratus halotolerans sp. nov., a novel actinobacterium (Dermacoccaceae) from Sarawak, Malaysia.</title>
        <authorList>
            <person name="Juboi H."/>
            <person name="Basik A."/>
            <person name="Shamsul S.S."/>
            <person name="Arnold P."/>
            <person name="Schmitt E.K."/>
            <person name="Sanglier J.-J."/>
            <person name="Yeo T."/>
        </authorList>
    </citation>
    <scope>NUCLEOTIDE SEQUENCE [LARGE SCALE GENOMIC DNA]</scope>
    <source>
        <strain evidence="2 3">MN07-A0370</strain>
    </source>
</reference>
<dbReference type="STRING" id="571913.VV02_14325"/>
<protein>
    <recommendedName>
        <fullName evidence="1">Nucleotidyl transferase domain-containing protein</fullName>
    </recommendedName>
</protein>
<dbReference type="InterPro" id="IPR050486">
    <property type="entry name" value="Mannose-1P_guanyltransferase"/>
</dbReference>
<organism evidence="2 3">
    <name type="scientific">Luteipulveratus mongoliensis</name>
    <dbReference type="NCBI Taxonomy" id="571913"/>
    <lineage>
        <taxon>Bacteria</taxon>
        <taxon>Bacillati</taxon>
        <taxon>Actinomycetota</taxon>
        <taxon>Actinomycetes</taxon>
        <taxon>Micrococcales</taxon>
        <taxon>Dermacoccaceae</taxon>
        <taxon>Luteipulveratus</taxon>
    </lineage>
</organism>
<accession>A0A0K1JJ96</accession>
<dbReference type="Gene3D" id="3.90.550.10">
    <property type="entry name" value="Spore Coat Polysaccharide Biosynthesis Protein SpsA, Chain A"/>
    <property type="match status" value="1"/>
</dbReference>
<dbReference type="InterPro" id="IPR029044">
    <property type="entry name" value="Nucleotide-diphossugar_trans"/>
</dbReference>
<proteinExistence type="predicted"/>
<feature type="domain" description="Nucleotidyl transferase" evidence="1">
    <location>
        <begin position="11"/>
        <end position="241"/>
    </location>
</feature>
<dbReference type="AlphaFoldDB" id="A0A0K1JJ96"/>
<dbReference type="PANTHER" id="PTHR22572">
    <property type="entry name" value="SUGAR-1-PHOSPHATE GUANYL TRANSFERASE"/>
    <property type="match status" value="1"/>
</dbReference>
<name>A0A0K1JJ96_9MICO</name>
<dbReference type="CDD" id="cd04181">
    <property type="entry name" value="NTP_transferase"/>
    <property type="match status" value="1"/>
</dbReference>
<gene>
    <name evidence="2" type="ORF">VV02_14325</name>
</gene>
<evidence type="ECO:0000259" key="1">
    <source>
        <dbReference type="Pfam" id="PF00483"/>
    </source>
</evidence>
<dbReference type="SUPFAM" id="SSF53448">
    <property type="entry name" value="Nucleotide-diphospho-sugar transferases"/>
    <property type="match status" value="1"/>
</dbReference>
<dbReference type="InterPro" id="IPR011004">
    <property type="entry name" value="Trimer_LpxA-like_sf"/>
</dbReference>
<keyword evidence="3" id="KW-1185">Reference proteome</keyword>